<dbReference type="InterPro" id="IPR018108">
    <property type="entry name" value="MCP_transmembrane"/>
</dbReference>
<evidence type="ECO:0000313" key="14">
    <source>
        <dbReference type="Proteomes" id="UP000256970"/>
    </source>
</evidence>
<evidence type="ECO:0000256" key="7">
    <source>
        <dbReference type="ARBA" id="ARBA00022792"/>
    </source>
</evidence>
<keyword evidence="5" id="KW-0479">Metal-binding</keyword>
<dbReference type="InterPro" id="IPR023395">
    <property type="entry name" value="MCP_dom_sf"/>
</dbReference>
<protein>
    <submittedName>
        <fullName evidence="13">Uncharacterized protein</fullName>
    </submittedName>
</protein>
<keyword evidence="14" id="KW-1185">Reference proteome</keyword>
<dbReference type="PROSITE" id="PS50920">
    <property type="entry name" value="SOLCAR"/>
    <property type="match status" value="3"/>
</dbReference>
<dbReference type="FunFam" id="1.50.40.10:FF:000016">
    <property type="entry name" value="Solute carrier family 25 member 23"/>
    <property type="match status" value="1"/>
</dbReference>
<proteinExistence type="inferred from homology"/>
<dbReference type="GO" id="GO:0055085">
    <property type="term" value="P:transmembrane transport"/>
    <property type="evidence" value="ECO:0007669"/>
    <property type="project" value="InterPro"/>
</dbReference>
<dbReference type="SUPFAM" id="SSF103506">
    <property type="entry name" value="Mitochondrial carrier"/>
    <property type="match status" value="1"/>
</dbReference>
<dbReference type="EMBL" id="FNXT01000844">
    <property type="protein sequence ID" value="SZX68150.1"/>
    <property type="molecule type" value="Genomic_DNA"/>
</dbReference>
<dbReference type="AlphaFoldDB" id="A0A383VTB1"/>
<dbReference type="GO" id="GO:0005743">
    <property type="term" value="C:mitochondrial inner membrane"/>
    <property type="evidence" value="ECO:0007669"/>
    <property type="project" value="UniProtKB-SubCell"/>
</dbReference>
<sequence length="328" mass="36224">MTTVDSKQIAVARKSTAPSWDQICKSLVAGGVAGGLSRTAVAPLERLKILMQVQGNDKIYKGVWQGLLHMSKTEGMRGMMKGNWTNCVRIIPNSAMKFFTYEQLTRVIADHQRETTGSGQLTPVLRLLAGAGAGIVAMSATYPLDMVRGRLTVQEGRNVQYTGIIHAARTILREEGPLAFYKGWLPSVIGVVPYVGLNFGVYETLKHMLLAHYELRDERELSVPARLGCGAAAGTMGQTVAYPFDVARRRLQVSGWQGARELHSDHGSVVVYRGMVDCFVRTVREEGFKALFKGLWPNYLKVVPSIAIAFVCYEQVKELLGVEFRISE</sequence>
<dbReference type="PRINTS" id="PR00926">
    <property type="entry name" value="MITOCARRIER"/>
</dbReference>
<dbReference type="Gene3D" id="1.50.40.10">
    <property type="entry name" value="Mitochondrial carrier domain"/>
    <property type="match status" value="1"/>
</dbReference>
<evidence type="ECO:0000256" key="3">
    <source>
        <dbReference type="ARBA" id="ARBA00022448"/>
    </source>
</evidence>
<keyword evidence="10" id="KW-0496">Mitochondrion</keyword>
<evidence type="ECO:0000256" key="8">
    <source>
        <dbReference type="ARBA" id="ARBA00022837"/>
    </source>
</evidence>
<dbReference type="PRINTS" id="PR00928">
    <property type="entry name" value="GRAVESDC"/>
</dbReference>
<evidence type="ECO:0000256" key="4">
    <source>
        <dbReference type="ARBA" id="ARBA00022692"/>
    </source>
</evidence>
<evidence type="ECO:0000256" key="9">
    <source>
        <dbReference type="ARBA" id="ARBA00022989"/>
    </source>
</evidence>
<name>A0A383VTB1_TETOB</name>
<dbReference type="OrthoDB" id="270584at2759"/>
<keyword evidence="7" id="KW-0999">Mitochondrion inner membrane</keyword>
<dbReference type="InterPro" id="IPR002067">
    <property type="entry name" value="MCP"/>
</dbReference>
<dbReference type="Proteomes" id="UP000256970">
    <property type="component" value="Unassembled WGS sequence"/>
</dbReference>
<evidence type="ECO:0000256" key="12">
    <source>
        <dbReference type="RuleBase" id="RU000488"/>
    </source>
</evidence>
<evidence type="ECO:0000313" key="13">
    <source>
        <dbReference type="EMBL" id="SZX68150.1"/>
    </source>
</evidence>
<comment type="similarity">
    <text evidence="2 12">Belongs to the mitochondrial carrier (TC 2.A.29) family.</text>
</comment>
<evidence type="ECO:0000256" key="5">
    <source>
        <dbReference type="ARBA" id="ARBA00022723"/>
    </source>
</evidence>
<keyword evidence="3 12" id="KW-0813">Transport</keyword>
<comment type="subcellular location">
    <subcellularLocation>
        <location evidence="1">Mitochondrion inner membrane</location>
        <topology evidence="1">Multi-pass membrane protein</topology>
    </subcellularLocation>
</comment>
<dbReference type="Pfam" id="PF00153">
    <property type="entry name" value="Mito_carr"/>
    <property type="match status" value="3"/>
</dbReference>
<evidence type="ECO:0000256" key="10">
    <source>
        <dbReference type="ARBA" id="ARBA00023128"/>
    </source>
</evidence>
<evidence type="ECO:0000256" key="11">
    <source>
        <dbReference type="ARBA" id="ARBA00023136"/>
    </source>
</evidence>
<dbReference type="InterPro" id="IPR002167">
    <property type="entry name" value="GDC-like"/>
</dbReference>
<keyword evidence="9" id="KW-1133">Transmembrane helix</keyword>
<gene>
    <name evidence="13" type="ORF">BQ4739_LOCUS8525</name>
</gene>
<keyword evidence="8" id="KW-0106">Calcium</keyword>
<keyword evidence="4 12" id="KW-0812">Transmembrane</keyword>
<evidence type="ECO:0000256" key="1">
    <source>
        <dbReference type="ARBA" id="ARBA00004448"/>
    </source>
</evidence>
<organism evidence="13 14">
    <name type="scientific">Tetradesmus obliquus</name>
    <name type="common">Green alga</name>
    <name type="synonym">Acutodesmus obliquus</name>
    <dbReference type="NCBI Taxonomy" id="3088"/>
    <lineage>
        <taxon>Eukaryota</taxon>
        <taxon>Viridiplantae</taxon>
        <taxon>Chlorophyta</taxon>
        <taxon>core chlorophytes</taxon>
        <taxon>Chlorophyceae</taxon>
        <taxon>CS clade</taxon>
        <taxon>Sphaeropleales</taxon>
        <taxon>Scenedesmaceae</taxon>
        <taxon>Tetradesmus</taxon>
    </lineage>
</organism>
<keyword evidence="11" id="KW-0472">Membrane</keyword>
<evidence type="ECO:0000256" key="6">
    <source>
        <dbReference type="ARBA" id="ARBA00022737"/>
    </source>
</evidence>
<dbReference type="PANTHER" id="PTHR24089">
    <property type="entry name" value="SOLUTE CARRIER FAMILY 25"/>
    <property type="match status" value="1"/>
</dbReference>
<keyword evidence="6" id="KW-0677">Repeat</keyword>
<accession>A0A383VTB1</accession>
<dbReference type="GO" id="GO:0046872">
    <property type="term" value="F:metal ion binding"/>
    <property type="evidence" value="ECO:0007669"/>
    <property type="project" value="UniProtKB-KW"/>
</dbReference>
<dbReference type="STRING" id="3088.A0A383VTB1"/>
<reference evidence="13 14" key="1">
    <citation type="submission" date="2016-10" db="EMBL/GenBank/DDBJ databases">
        <authorList>
            <person name="Cai Z."/>
        </authorList>
    </citation>
    <scope>NUCLEOTIDE SEQUENCE [LARGE SCALE GENOMIC DNA]</scope>
</reference>
<evidence type="ECO:0000256" key="2">
    <source>
        <dbReference type="ARBA" id="ARBA00006375"/>
    </source>
</evidence>